<feature type="compositionally biased region" description="Polar residues" evidence="4">
    <location>
        <begin position="1982"/>
        <end position="1995"/>
    </location>
</feature>
<dbReference type="InterPro" id="IPR020845">
    <property type="entry name" value="AMP-binding_CS"/>
</dbReference>
<dbReference type="InterPro" id="IPR025110">
    <property type="entry name" value="AMP-bd_C"/>
</dbReference>
<dbReference type="NCBIfam" id="NF003417">
    <property type="entry name" value="PRK04813.1"/>
    <property type="match status" value="2"/>
</dbReference>
<evidence type="ECO:0000313" key="7">
    <source>
        <dbReference type="Proteomes" id="UP000502297"/>
    </source>
</evidence>
<dbReference type="Gene3D" id="3.40.50.980">
    <property type="match status" value="2"/>
</dbReference>
<accession>A0A6G8RW80</accession>
<dbReference type="Gene3D" id="3.30.300.30">
    <property type="match status" value="2"/>
</dbReference>
<dbReference type="SUPFAM" id="SSF56801">
    <property type="entry name" value="Acetyl-CoA synthetase-like"/>
    <property type="match status" value="2"/>
</dbReference>
<dbReference type="Pfam" id="PF13193">
    <property type="entry name" value="AMP-binding_C"/>
    <property type="match status" value="1"/>
</dbReference>
<dbReference type="InterPro" id="IPR001242">
    <property type="entry name" value="Condensation_dom"/>
</dbReference>
<dbReference type="Pfam" id="PF00668">
    <property type="entry name" value="Condensation"/>
    <property type="match status" value="2"/>
</dbReference>
<evidence type="ECO:0000256" key="4">
    <source>
        <dbReference type="SAM" id="MobiDB-lite"/>
    </source>
</evidence>
<dbReference type="Pfam" id="PF00550">
    <property type="entry name" value="PP-binding"/>
    <property type="match status" value="2"/>
</dbReference>
<dbReference type="InterPro" id="IPR000873">
    <property type="entry name" value="AMP-dep_synth/lig_dom"/>
</dbReference>
<dbReference type="GO" id="GO:0044550">
    <property type="term" value="P:secondary metabolite biosynthetic process"/>
    <property type="evidence" value="ECO:0007669"/>
    <property type="project" value="TreeGrafter"/>
</dbReference>
<dbReference type="GO" id="GO:0043041">
    <property type="term" value="P:amino acid activation for nonribosomal peptide biosynthetic process"/>
    <property type="evidence" value="ECO:0007669"/>
    <property type="project" value="TreeGrafter"/>
</dbReference>
<dbReference type="InterPro" id="IPR006162">
    <property type="entry name" value="Ppantetheine_attach_site"/>
</dbReference>
<dbReference type="Pfam" id="PF00975">
    <property type="entry name" value="Thioesterase"/>
    <property type="match status" value="1"/>
</dbReference>
<dbReference type="InterPro" id="IPR029058">
    <property type="entry name" value="AB_hydrolase_fold"/>
</dbReference>
<dbReference type="Gene3D" id="2.30.38.10">
    <property type="entry name" value="Luciferase, Domain 3"/>
    <property type="match status" value="1"/>
</dbReference>
<dbReference type="Gene3D" id="3.40.50.1820">
    <property type="entry name" value="alpha/beta hydrolase"/>
    <property type="match status" value="2"/>
</dbReference>
<reference evidence="6 7" key="1">
    <citation type="submission" date="2020-03" db="EMBL/GenBank/DDBJ databases">
        <authorList>
            <person name="Zhu W."/>
        </authorList>
    </citation>
    <scope>NUCLEOTIDE SEQUENCE [LARGE SCALE GENOMIC DNA]</scope>
    <source>
        <strain evidence="6 7">323-1</strain>
    </source>
</reference>
<dbReference type="Gene3D" id="3.30.559.30">
    <property type="entry name" value="Nonribosomal peptide synthetase, condensation domain"/>
    <property type="match status" value="2"/>
</dbReference>
<dbReference type="FunFam" id="3.40.50.980:FF:000002">
    <property type="entry name" value="Enterobactin synthetase component F"/>
    <property type="match status" value="1"/>
</dbReference>
<dbReference type="SMART" id="SM00823">
    <property type="entry name" value="PKS_PP"/>
    <property type="match status" value="2"/>
</dbReference>
<dbReference type="GO" id="GO:0003824">
    <property type="term" value="F:catalytic activity"/>
    <property type="evidence" value="ECO:0007669"/>
    <property type="project" value="InterPro"/>
</dbReference>
<dbReference type="PROSITE" id="PS00455">
    <property type="entry name" value="AMP_BINDING"/>
    <property type="match status" value="2"/>
</dbReference>
<dbReference type="EMBL" id="CP049801">
    <property type="protein sequence ID" value="QIO06137.1"/>
    <property type="molecule type" value="Genomic_DNA"/>
</dbReference>
<dbReference type="Gene3D" id="3.40.50.12780">
    <property type="entry name" value="N-terminal domain of ligase-like"/>
    <property type="match status" value="1"/>
</dbReference>
<dbReference type="InterPro" id="IPR020806">
    <property type="entry name" value="PKS_PP-bd"/>
</dbReference>
<dbReference type="Proteomes" id="UP000502297">
    <property type="component" value="Chromosome"/>
</dbReference>
<dbReference type="FunFam" id="3.40.50.980:FF:000001">
    <property type="entry name" value="Non-ribosomal peptide synthetase"/>
    <property type="match status" value="1"/>
</dbReference>
<keyword evidence="2" id="KW-0596">Phosphopantetheine</keyword>
<evidence type="ECO:0000256" key="2">
    <source>
        <dbReference type="ARBA" id="ARBA00022450"/>
    </source>
</evidence>
<dbReference type="GO" id="GO:0031177">
    <property type="term" value="F:phosphopantetheine binding"/>
    <property type="evidence" value="ECO:0007669"/>
    <property type="project" value="InterPro"/>
</dbReference>
<keyword evidence="7" id="KW-1185">Reference proteome</keyword>
<evidence type="ECO:0000256" key="1">
    <source>
        <dbReference type="ARBA" id="ARBA00001957"/>
    </source>
</evidence>
<dbReference type="SUPFAM" id="SSF47336">
    <property type="entry name" value="ACP-like"/>
    <property type="match status" value="2"/>
</dbReference>
<dbReference type="SUPFAM" id="SSF52777">
    <property type="entry name" value="CoA-dependent acyltransferases"/>
    <property type="match status" value="4"/>
</dbReference>
<dbReference type="RefSeq" id="WP_166223973.1">
    <property type="nucleotide sequence ID" value="NZ_CP049801.1"/>
</dbReference>
<dbReference type="SUPFAM" id="SSF53474">
    <property type="entry name" value="alpha/beta-Hydrolases"/>
    <property type="match status" value="1"/>
</dbReference>
<dbReference type="GO" id="GO:0005737">
    <property type="term" value="C:cytoplasm"/>
    <property type="evidence" value="ECO:0007669"/>
    <property type="project" value="TreeGrafter"/>
</dbReference>
<evidence type="ECO:0000313" key="6">
    <source>
        <dbReference type="EMBL" id="QIO06137.1"/>
    </source>
</evidence>
<dbReference type="Gene3D" id="3.30.559.10">
    <property type="entry name" value="Chloramphenicol acetyltransferase-like domain"/>
    <property type="match status" value="2"/>
</dbReference>
<evidence type="ECO:0000259" key="5">
    <source>
        <dbReference type="PROSITE" id="PS50075"/>
    </source>
</evidence>
<gene>
    <name evidence="6" type="ORF">G8E00_09295</name>
</gene>
<dbReference type="CDD" id="cd17646">
    <property type="entry name" value="A_NRPS_AB3403-like"/>
    <property type="match status" value="1"/>
</dbReference>
<feature type="region of interest" description="Disordered" evidence="4">
    <location>
        <begin position="1970"/>
        <end position="1995"/>
    </location>
</feature>
<dbReference type="Pfam" id="PF00501">
    <property type="entry name" value="AMP-binding"/>
    <property type="match status" value="2"/>
</dbReference>
<protein>
    <submittedName>
        <fullName evidence="6">Amino acid adenylation domain-containing protein</fullName>
    </submittedName>
</protein>
<dbReference type="PANTHER" id="PTHR45527:SF1">
    <property type="entry name" value="FATTY ACID SYNTHASE"/>
    <property type="match status" value="1"/>
</dbReference>
<dbReference type="InterPro" id="IPR023213">
    <property type="entry name" value="CAT-like_dom_sf"/>
</dbReference>
<dbReference type="FunFam" id="2.30.38.10:FF:000001">
    <property type="entry name" value="Non-ribosomal peptide synthetase PvdI"/>
    <property type="match status" value="2"/>
</dbReference>
<comment type="cofactor">
    <cofactor evidence="1">
        <name>pantetheine 4'-phosphate</name>
        <dbReference type="ChEBI" id="CHEBI:47942"/>
    </cofactor>
</comment>
<keyword evidence="3" id="KW-0597">Phosphoprotein</keyword>
<dbReference type="InterPro" id="IPR036736">
    <property type="entry name" value="ACP-like_sf"/>
</dbReference>
<evidence type="ECO:0000256" key="3">
    <source>
        <dbReference type="ARBA" id="ARBA00022553"/>
    </source>
</evidence>
<dbReference type="InterPro" id="IPR042099">
    <property type="entry name" value="ANL_N_sf"/>
</dbReference>
<dbReference type="CDD" id="cd05930">
    <property type="entry name" value="A_NRPS"/>
    <property type="match status" value="1"/>
</dbReference>
<organism evidence="6 7">
    <name type="scientific">Acinetobacter shaoyimingii</name>
    <dbReference type="NCBI Taxonomy" id="2715164"/>
    <lineage>
        <taxon>Bacteria</taxon>
        <taxon>Pseudomonadati</taxon>
        <taxon>Pseudomonadota</taxon>
        <taxon>Gammaproteobacteria</taxon>
        <taxon>Moraxellales</taxon>
        <taxon>Moraxellaceae</taxon>
        <taxon>Acinetobacter</taxon>
    </lineage>
</organism>
<dbReference type="FunFam" id="3.40.50.12780:FF:000012">
    <property type="entry name" value="Non-ribosomal peptide synthetase"/>
    <property type="match status" value="1"/>
</dbReference>
<proteinExistence type="predicted"/>
<dbReference type="KEGG" id="asha:G8E00_09295"/>
<sequence>MNHPSNYALKPDESASVQYPLLSTQQGIFLADHLNETEDLYAIAHCIELPNSIQLNIFKQAIQRGITEAQTITAAYSKEPEQAYFKTSTNVQIDIEMLDFSHLSTEKAKQRVWDWMATDRNQAKSLKTQGKRLYRQVIFITQDKLYWYQRYHHIMLDGYSFIQLTKRIVELYQKLSQNENVDASPYIAIDEVIQERLDYEQSEQFLQDQLFWKDYCNNLATPVTLSIHHSAPKTTARFIKHQLRISTGILKNIQSLAKNHKVALPDLMMSLALLYLNQMTDKNTLVVGVPFMRRLGSKALRSPLPTVNVLPVEFKVNEQDSWISLAQHIKAQLNIIRPHQKYDAEQILRDLKAVDIHERIYGPILNYKGFDQDLTIENQPLYTHHISTGPIDDFEFSFILQNQELIIELRADAIRYQADELAMHGERISLLLQSILAQPEQPCLQVNITSANEQTLLLQNGTGPDIQHVEKYNNILDIFYEQVHQHPDRVALVSGNIDAPDQLTFSELALKINQFTHYLKLHGAGKNTVIAAAIPRSAESIVVMLSVLNSGASFLPLDLDYPIDRMQMMCEDAHPLFVLTTQDIATQLPSTLKKVYLDDTQTIADIAAQSTAEIPASERQFGFKDVAYVIFTSGSTGRPKGVMNTHGSLLNLILSHQHTIYWPVLQAVQQRYPHRPLRAAHTHSFSFDSSWLQVFWMIWGQELHIFDENMRRDAWGLVQEIQKRHIDTLDLPPSFCAQMMTNGLFEAGKHHPSLILIGGEAAPLALWQQLNAQPNLFAHNLYGPTEYTVDTFRAELKLTERPVIANPIGNTHAYVLDRHLKRCPIGVIGELYISGYGIANGYLGRADLSATRFVANPFQSGERMYRTGDLVRWNYDGKLEFMGRCDDQIKIRGYRVEIGEVENALSVLPDIESVVVIAEPINNSHRLLGYCVVKNLQWDEEKAEMLSEYYLSILRQKIPEYMVPSALTVLDQFPRNVSGKVDKKALPRPQIRTGSRQAQTPQQQLLCKISAEILKLDHMGIDDDFFMTGGDSISAIMLCTQLRQHGYLLKPSDVFQLKTIAAIATQLKQLETLSPAVSRQIVDDELQQHVRLNYGQHYYALPLLPLQKGMLFHTQAEQHANYHAFTQISLKGDVNFSRLQLALNRVLEKHPQLSGWFDHQTSEEPIFVYATQPQQAWPLQYIPCEAQHLEAKIQELLNVPMHIDQENGLIQAALLQHQPDQYELLLLVHHLLTDGWSTPLFMQDLIEAYQDPETELPVLQYSYQSVIEQLAGRDQQVDLEVWQRDLADAQALILFDGYEKQAVQEHSIQLSPETSKSLQQRLRQSGITLNVYMQMIWAMTLHMYAHRDDLIFGTPVSGRTAAISGLEQQIGLFLNTIPVRVQLNMHLSLWQQLAELQNLHSQHLEHDGVGLSAIQQHLGMGPLFDTLLVVENYPDHGYLQQQFGEARIQQLLNRGYSHYPLTLLVIPDESVELLLEQRGVITAPEQFLARMVQMIEISLQSPEKMLSHYPLQDKTEQLLIQKINSTSHPVPRTTLQQLLRDAMQQHTHQIALIENDNEYNFADVEQQVFTLSQKLQSLGVQSGDLVAIALPRSARLSIAILAIIETGAAYLPIDLQHPISRIQYMLEDAQPRLLITASGLLEETSIKRYDFDEILALQHLQVSTAPAISPSHPAYMIYTSGTTGQPKGVLVSHQAIVNRILWMQAQYPLTVKDRILQKTPCTFDVSVWEFFWSYLTGAQLVIAPVDAHKDPIMLLDLIQHHGITTLHFVPSMLSVFETAVSEVLSENQIQALQLKRVFCSGEALTTAVAKRFKTQFNCELHNLYGPTEAAVDVSSMEVTQEQIAKYPHSIPIGYPVWNTELYILDQYLRPVPMGVEGELYIAGSQLAMGYLNRSELSATRFVANPFQLGQRMYRTGDIARYNLDGSIQYIGRTDDQLKIRGQRIELGEIEQQIRQFSGISNVVVQPVSLSGNASSDHETKNDATGNKTTQSNPNSDTDIQLVAYLQTHEQIDIAVLKKKLKQSLPEYMCPAEFICLEKFPLSHNGKLDRKALPKPDRKDQTKSQRFASSELEHHVCEIFQKLLNIDSPIAIDEDFFAIGGHSILVMRLAIEIKKAFHQTISIGELMVNASIERIAALLLSKEHLAEVEKTGMQDILPIRSGSSTPLFCFYPGSGSAWQYTVLNRYLDPEIPIIGFQSSRPNGLLAKCKSMDELIEKQIALLFLQQPQGPFRLLGYSLGGTIAYAIAVRLQELGYEVDYLGLLDTYPAEIHQWQEESVEEKNAEAEQMQFFADLMADADSDFHQQAVKIQEDIFANYNDAVRLLKPYKMQKFNGKMHLYVACKDLLPYIQPQAQWTPLVNELEITYLEHVDHTNILSPEKLVHLGPILNQHIKNEMLNVEQV</sequence>
<dbReference type="PROSITE" id="PS50075">
    <property type="entry name" value="CARRIER"/>
    <property type="match status" value="2"/>
</dbReference>
<feature type="domain" description="Carrier" evidence="5">
    <location>
        <begin position="997"/>
        <end position="1071"/>
    </location>
</feature>
<dbReference type="FunFam" id="3.30.300.30:FF:000015">
    <property type="entry name" value="Nonribosomal peptide synthase SidD"/>
    <property type="match status" value="1"/>
</dbReference>
<dbReference type="InterPro" id="IPR045851">
    <property type="entry name" value="AMP-bd_C_sf"/>
</dbReference>
<name>A0A6G8RW80_9GAMM</name>
<dbReference type="NCBIfam" id="TIGR01733">
    <property type="entry name" value="AA-adenyl-dom"/>
    <property type="match status" value="2"/>
</dbReference>
<dbReference type="InterPro" id="IPR009081">
    <property type="entry name" value="PP-bd_ACP"/>
</dbReference>
<dbReference type="PROSITE" id="PS00012">
    <property type="entry name" value="PHOSPHOPANTETHEINE"/>
    <property type="match status" value="1"/>
</dbReference>
<dbReference type="PANTHER" id="PTHR45527">
    <property type="entry name" value="NONRIBOSOMAL PEPTIDE SYNTHETASE"/>
    <property type="match status" value="1"/>
</dbReference>
<dbReference type="InterPro" id="IPR001031">
    <property type="entry name" value="Thioesterase"/>
</dbReference>
<feature type="domain" description="Carrier" evidence="5">
    <location>
        <begin position="2066"/>
        <end position="2142"/>
    </location>
</feature>
<dbReference type="InterPro" id="IPR010071">
    <property type="entry name" value="AA_adenyl_dom"/>
</dbReference>